<dbReference type="GO" id="GO:0005737">
    <property type="term" value="C:cytoplasm"/>
    <property type="evidence" value="ECO:0007669"/>
    <property type="project" value="TreeGrafter"/>
</dbReference>
<feature type="binding site" evidence="14">
    <location>
        <position position="309"/>
    </location>
    <ligand>
        <name>Zn(2+)</name>
        <dbReference type="ChEBI" id="CHEBI:29105"/>
        <note>catalytic</note>
    </ligand>
</feature>
<dbReference type="GO" id="GO:0005615">
    <property type="term" value="C:extracellular space"/>
    <property type="evidence" value="ECO:0007669"/>
    <property type="project" value="TreeGrafter"/>
</dbReference>
<name>R7TAV7_CAPTE</name>
<feature type="non-terminal residue" evidence="17">
    <location>
        <position position="1"/>
    </location>
</feature>
<dbReference type="PANTHER" id="PTHR11533:SF294">
    <property type="entry name" value="THYROTROPIN-RELEASING HORMONE-DEGRADING ECTOENZYME"/>
    <property type="match status" value="1"/>
</dbReference>
<dbReference type="InterPro" id="IPR042097">
    <property type="entry name" value="Aminopeptidase_N-like_N_sf"/>
</dbReference>
<evidence type="ECO:0000256" key="12">
    <source>
        <dbReference type="ARBA" id="ARBA00023180"/>
    </source>
</evidence>
<evidence type="ECO:0000256" key="7">
    <source>
        <dbReference type="ARBA" id="ARBA00022833"/>
    </source>
</evidence>
<keyword evidence="8" id="KW-0735">Signal-anchor</keyword>
<evidence type="ECO:0000256" key="11">
    <source>
        <dbReference type="ARBA" id="ARBA00023136"/>
    </source>
</evidence>
<evidence type="ECO:0000256" key="5">
    <source>
        <dbReference type="ARBA" id="ARBA00022723"/>
    </source>
</evidence>
<evidence type="ECO:0000313" key="17">
    <source>
        <dbReference type="EMBL" id="ELT90858.1"/>
    </source>
</evidence>
<reference evidence="17 19" key="2">
    <citation type="journal article" date="2013" name="Nature">
        <title>Insights into bilaterian evolution from three spiralian genomes.</title>
        <authorList>
            <person name="Simakov O."/>
            <person name="Marletaz F."/>
            <person name="Cho S.J."/>
            <person name="Edsinger-Gonzales E."/>
            <person name="Havlak P."/>
            <person name="Hellsten U."/>
            <person name="Kuo D.H."/>
            <person name="Larsson T."/>
            <person name="Lv J."/>
            <person name="Arendt D."/>
            <person name="Savage R."/>
            <person name="Osoegawa K."/>
            <person name="de Jong P."/>
            <person name="Grimwood J."/>
            <person name="Chapman J.A."/>
            <person name="Shapiro H."/>
            <person name="Aerts A."/>
            <person name="Otillar R.P."/>
            <person name="Terry A.Y."/>
            <person name="Boore J.L."/>
            <person name="Grigoriev I.V."/>
            <person name="Lindberg D.R."/>
            <person name="Seaver E.C."/>
            <person name="Weisblat D.A."/>
            <person name="Putnam N.H."/>
            <person name="Rokhsar D.S."/>
        </authorList>
    </citation>
    <scope>NUCLEOTIDE SEQUENCE</scope>
    <source>
        <strain evidence="17 19">I ESC-2004</strain>
    </source>
</reference>
<organism evidence="17">
    <name type="scientific">Capitella teleta</name>
    <name type="common">Polychaete worm</name>
    <dbReference type="NCBI Taxonomy" id="283909"/>
    <lineage>
        <taxon>Eukaryota</taxon>
        <taxon>Metazoa</taxon>
        <taxon>Spiralia</taxon>
        <taxon>Lophotrochozoa</taxon>
        <taxon>Annelida</taxon>
        <taxon>Polychaeta</taxon>
        <taxon>Sedentaria</taxon>
        <taxon>Scolecida</taxon>
        <taxon>Capitellidae</taxon>
        <taxon>Capitella</taxon>
    </lineage>
</organism>
<keyword evidence="3" id="KW-0645">Protease</keyword>
<evidence type="ECO:0000259" key="16">
    <source>
        <dbReference type="Pfam" id="PF17900"/>
    </source>
</evidence>
<evidence type="ECO:0000313" key="18">
    <source>
        <dbReference type="EnsemblMetazoa" id="CapteP38036"/>
    </source>
</evidence>
<keyword evidence="4" id="KW-0812">Transmembrane</keyword>
<keyword evidence="10" id="KW-0482">Metalloprotease</keyword>
<comment type="subcellular location">
    <subcellularLocation>
        <location evidence="1">Membrane</location>
        <topology evidence="1">Single-pass type II membrane protein</topology>
    </subcellularLocation>
</comment>
<evidence type="ECO:0000256" key="2">
    <source>
        <dbReference type="ARBA" id="ARBA00010136"/>
    </source>
</evidence>
<dbReference type="InterPro" id="IPR045357">
    <property type="entry name" value="Aminopeptidase_N-like_N"/>
</dbReference>
<dbReference type="PRINTS" id="PR00756">
    <property type="entry name" value="ALADIPTASE"/>
</dbReference>
<reference evidence="19" key="1">
    <citation type="submission" date="2012-12" db="EMBL/GenBank/DDBJ databases">
        <authorList>
            <person name="Hellsten U."/>
            <person name="Grimwood J."/>
            <person name="Chapman J.A."/>
            <person name="Shapiro H."/>
            <person name="Aerts A."/>
            <person name="Otillar R.P."/>
            <person name="Terry A.Y."/>
            <person name="Boore J.L."/>
            <person name="Simakov O."/>
            <person name="Marletaz F."/>
            <person name="Cho S.-J."/>
            <person name="Edsinger-Gonzales E."/>
            <person name="Havlak P."/>
            <person name="Kuo D.-H."/>
            <person name="Larsson T."/>
            <person name="Lv J."/>
            <person name="Arendt D."/>
            <person name="Savage R."/>
            <person name="Osoegawa K."/>
            <person name="de Jong P."/>
            <person name="Lindberg D.R."/>
            <person name="Seaver E.C."/>
            <person name="Weisblat D.A."/>
            <person name="Putnam N.H."/>
            <person name="Grigoriev I.V."/>
            <person name="Rokhsar D.S."/>
        </authorList>
    </citation>
    <scope>NUCLEOTIDE SEQUENCE</scope>
    <source>
        <strain evidence="19">I ESC-2004</strain>
    </source>
</reference>
<dbReference type="PANTHER" id="PTHR11533">
    <property type="entry name" value="PROTEASE M1 ZINC METALLOPROTEASE"/>
    <property type="match status" value="1"/>
</dbReference>
<evidence type="ECO:0000256" key="1">
    <source>
        <dbReference type="ARBA" id="ARBA00004606"/>
    </source>
</evidence>
<dbReference type="STRING" id="283909.R7TAV7"/>
<dbReference type="InterPro" id="IPR027268">
    <property type="entry name" value="Peptidase_M4/M1_CTD_sf"/>
</dbReference>
<feature type="domain" description="Peptidase M1 membrane alanine aminopeptidase" evidence="15">
    <location>
        <begin position="238"/>
        <end position="341"/>
    </location>
</feature>
<dbReference type="GO" id="GO:0006508">
    <property type="term" value="P:proteolysis"/>
    <property type="evidence" value="ECO:0007669"/>
    <property type="project" value="UniProtKB-KW"/>
</dbReference>
<feature type="binding site" evidence="14">
    <location>
        <position position="313"/>
    </location>
    <ligand>
        <name>Zn(2+)</name>
        <dbReference type="ChEBI" id="CHEBI:29105"/>
        <note>catalytic</note>
    </ligand>
</feature>
<evidence type="ECO:0000256" key="3">
    <source>
        <dbReference type="ARBA" id="ARBA00022670"/>
    </source>
</evidence>
<evidence type="ECO:0000256" key="8">
    <source>
        <dbReference type="ARBA" id="ARBA00022968"/>
    </source>
</evidence>
<dbReference type="EMBL" id="KB310752">
    <property type="protein sequence ID" value="ELT90858.1"/>
    <property type="molecule type" value="Genomic_DNA"/>
</dbReference>
<feature type="domain" description="Aminopeptidase N-like N-terminal" evidence="16">
    <location>
        <begin position="8"/>
        <end position="203"/>
    </location>
</feature>
<dbReference type="EMBL" id="AMQN01031597">
    <property type="status" value="NOT_ANNOTATED_CDS"/>
    <property type="molecule type" value="Genomic_DNA"/>
</dbReference>
<keyword evidence="6" id="KW-0378">Hydrolase</keyword>
<dbReference type="FunFam" id="2.60.40.1730:FF:000001">
    <property type="entry name" value="Leucyl-cystinyl aminopeptidase"/>
    <property type="match status" value="1"/>
</dbReference>
<dbReference type="GO" id="GO:0016020">
    <property type="term" value="C:membrane"/>
    <property type="evidence" value="ECO:0007669"/>
    <property type="project" value="UniProtKB-SubCell"/>
</dbReference>
<gene>
    <name evidence="17" type="ORF">CAPTEDRAFT_38036</name>
</gene>
<keyword evidence="11" id="KW-0472">Membrane</keyword>
<keyword evidence="12" id="KW-0325">Glycoprotein</keyword>
<feature type="binding site" evidence="14">
    <location>
        <position position="332"/>
    </location>
    <ligand>
        <name>Zn(2+)</name>
        <dbReference type="ChEBI" id="CHEBI:29105"/>
        <note>catalytic</note>
    </ligand>
</feature>
<comment type="similarity">
    <text evidence="2">Belongs to the peptidase M1 family.</text>
</comment>
<dbReference type="SUPFAM" id="SSF63737">
    <property type="entry name" value="Leukotriene A4 hydrolase N-terminal domain"/>
    <property type="match status" value="1"/>
</dbReference>
<dbReference type="Pfam" id="PF17900">
    <property type="entry name" value="Peptidase_M1_N"/>
    <property type="match status" value="1"/>
</dbReference>
<dbReference type="Gene3D" id="1.10.390.10">
    <property type="entry name" value="Neutral Protease Domain 2"/>
    <property type="match status" value="1"/>
</dbReference>
<dbReference type="InterPro" id="IPR050344">
    <property type="entry name" value="Peptidase_M1_aminopeptidases"/>
</dbReference>
<dbReference type="GO" id="GO:0070006">
    <property type="term" value="F:metalloaminopeptidase activity"/>
    <property type="evidence" value="ECO:0007669"/>
    <property type="project" value="TreeGrafter"/>
</dbReference>
<evidence type="ECO:0000256" key="13">
    <source>
        <dbReference type="PIRSR" id="PIRSR634016-1"/>
    </source>
</evidence>
<keyword evidence="7 14" id="KW-0862">Zinc</keyword>
<dbReference type="OrthoDB" id="10031169at2759"/>
<evidence type="ECO:0000256" key="14">
    <source>
        <dbReference type="PIRSR" id="PIRSR634016-3"/>
    </source>
</evidence>
<dbReference type="SUPFAM" id="SSF55486">
    <property type="entry name" value="Metalloproteases ('zincins'), catalytic domain"/>
    <property type="match status" value="1"/>
</dbReference>
<dbReference type="Proteomes" id="UP000014760">
    <property type="component" value="Unassembled WGS sequence"/>
</dbReference>
<comment type="cofactor">
    <cofactor evidence="14">
        <name>Zn(2+)</name>
        <dbReference type="ChEBI" id="CHEBI:29105"/>
    </cofactor>
    <text evidence="14">Binds 1 zinc ion per subunit.</text>
</comment>
<dbReference type="AlphaFoldDB" id="R7TAV7"/>
<dbReference type="InterPro" id="IPR001930">
    <property type="entry name" value="Peptidase_M1"/>
</dbReference>
<dbReference type="OMA" id="MDSFPLY"/>
<accession>R7TAV7</accession>
<dbReference type="CDD" id="cd09601">
    <property type="entry name" value="M1_APN-Q_like"/>
    <property type="match status" value="1"/>
</dbReference>
<feature type="non-terminal residue" evidence="17">
    <location>
        <position position="343"/>
    </location>
</feature>
<evidence type="ECO:0000259" key="15">
    <source>
        <dbReference type="Pfam" id="PF01433"/>
    </source>
</evidence>
<dbReference type="GO" id="GO:0042277">
    <property type="term" value="F:peptide binding"/>
    <property type="evidence" value="ECO:0007669"/>
    <property type="project" value="TreeGrafter"/>
</dbReference>
<evidence type="ECO:0000256" key="9">
    <source>
        <dbReference type="ARBA" id="ARBA00022989"/>
    </source>
</evidence>
<keyword evidence="5 14" id="KW-0479">Metal-binding</keyword>
<evidence type="ECO:0000256" key="4">
    <source>
        <dbReference type="ARBA" id="ARBA00022692"/>
    </source>
</evidence>
<evidence type="ECO:0000256" key="6">
    <source>
        <dbReference type="ARBA" id="ARBA00022801"/>
    </source>
</evidence>
<keyword evidence="19" id="KW-1185">Reference proteome</keyword>
<dbReference type="HOGENOM" id="CLU_003705_4_4_1"/>
<dbReference type="InterPro" id="IPR014782">
    <property type="entry name" value="Peptidase_M1_dom"/>
</dbReference>
<dbReference type="Pfam" id="PF01433">
    <property type="entry name" value="Peptidase_M1"/>
    <property type="match status" value="1"/>
</dbReference>
<reference evidence="18" key="3">
    <citation type="submission" date="2015-06" db="UniProtKB">
        <authorList>
            <consortium name="EnsemblMetazoa"/>
        </authorList>
    </citation>
    <scope>IDENTIFICATION</scope>
</reference>
<sequence length="343" mass="38699">RLPSNLAPTHYNIELRPDIYNGEPPFPFDGSVEIFFTCREDTNQIVINSVGLVIEDGSMEFEPGEGTPSAPEITSYELDPDRDFLFIDLDGDLEVGQNFVLRMRFAGTLNTASLGAGAFWDSYHQDGETHYVVLSQMQANDARRAFPCFDEPAMKATFDLTMVRSADMTALGNGPLVNTEERSVDEFWVADTFDTTPYMSPYLVAFAVIDYPHVETVSENGHLIRVWARAELMPAAEYALSVAGPIMDWLEDYTGQEFPMAKIDHVASPGFSGAMENWGLVHYMESYLLYDEAWSPTYRKIYVASVIAHEVAHQWFGNLVTCEWWDETWLNEGFASAMDYMAL</sequence>
<evidence type="ECO:0000256" key="10">
    <source>
        <dbReference type="ARBA" id="ARBA00023049"/>
    </source>
</evidence>
<dbReference type="GO" id="GO:0008270">
    <property type="term" value="F:zinc ion binding"/>
    <property type="evidence" value="ECO:0007669"/>
    <property type="project" value="InterPro"/>
</dbReference>
<evidence type="ECO:0000313" key="19">
    <source>
        <dbReference type="Proteomes" id="UP000014760"/>
    </source>
</evidence>
<dbReference type="Gene3D" id="2.60.40.1730">
    <property type="entry name" value="tricorn interacting facor f3 domain"/>
    <property type="match status" value="1"/>
</dbReference>
<dbReference type="InterPro" id="IPR034016">
    <property type="entry name" value="M1_APN-typ"/>
</dbReference>
<dbReference type="GO" id="GO:0043171">
    <property type="term" value="P:peptide catabolic process"/>
    <property type="evidence" value="ECO:0007669"/>
    <property type="project" value="TreeGrafter"/>
</dbReference>
<dbReference type="EnsemblMetazoa" id="CapteT38036">
    <property type="protein sequence ID" value="CapteP38036"/>
    <property type="gene ID" value="CapteG38036"/>
</dbReference>
<feature type="active site" description="Proton acceptor" evidence="13">
    <location>
        <position position="310"/>
    </location>
</feature>
<dbReference type="MEROPS" id="M01.015"/>
<keyword evidence="9" id="KW-1133">Transmembrane helix</keyword>
<proteinExistence type="inferred from homology"/>
<protein>
    <submittedName>
        <fullName evidence="17 18">Uncharacterized protein</fullName>
    </submittedName>
</protein>